<accession>A0A7G8P9F3</accession>
<sequence>MKPASNPGRFNVFRAEIGKDMYTASKAQQRALGFLANLKQQVHDYMEESKTEMRAAGFTTTPWDKPNANDKAAERNDESRHFGFVEPGSVPVTTIKAGDLTEDHVGKLVGCHDPAGFNYGAEILKVVRVDEGSRPGMLVRIQHPPIPGGRPAHQERMLLRFDHEVQLVELPNLKKNS</sequence>
<evidence type="ECO:0000313" key="1">
    <source>
        <dbReference type="EMBL" id="QNJ90969.1"/>
    </source>
</evidence>
<dbReference type="AlphaFoldDB" id="A0A7G8P9F3"/>
<evidence type="ECO:0000313" key="2">
    <source>
        <dbReference type="Proteomes" id="UP000515498"/>
    </source>
</evidence>
<name>A0A7G8P9F3_9MYCO</name>
<organism evidence="1 2">
    <name type="scientific">Mycolicibacterium fluoranthenivorans</name>
    <dbReference type="NCBI Taxonomy" id="258505"/>
    <lineage>
        <taxon>Bacteria</taxon>
        <taxon>Bacillati</taxon>
        <taxon>Actinomycetota</taxon>
        <taxon>Actinomycetes</taxon>
        <taxon>Mycobacteriales</taxon>
        <taxon>Mycobacteriaceae</taxon>
        <taxon>Mycolicibacterium</taxon>
    </lineage>
</organism>
<dbReference type="RefSeq" id="WP_187095843.1">
    <property type="nucleotide sequence ID" value="NZ_CP059894.1"/>
</dbReference>
<dbReference type="EMBL" id="CP059894">
    <property type="protein sequence ID" value="QNJ90969.1"/>
    <property type="molecule type" value="Genomic_DNA"/>
</dbReference>
<protein>
    <submittedName>
        <fullName evidence="1">Uncharacterized protein</fullName>
    </submittedName>
</protein>
<dbReference type="Proteomes" id="UP000515498">
    <property type="component" value="Chromosome"/>
</dbReference>
<dbReference type="KEGG" id="mflu:HZU40_22400"/>
<gene>
    <name evidence="1" type="ORF">HZU40_22400</name>
</gene>
<proteinExistence type="predicted"/>
<reference evidence="1 2" key="1">
    <citation type="submission" date="2020-07" db="EMBL/GenBank/DDBJ databases">
        <title>Draft genome sequence of four isobutane-metabolizing strains capable of cometabolically degrading diverse ether contaminants.</title>
        <authorList>
            <person name="Chen W."/>
            <person name="Faulkner N."/>
            <person name="Smith C."/>
            <person name="Hyman M."/>
        </authorList>
    </citation>
    <scope>NUCLEOTIDE SEQUENCE [LARGE SCALE GENOMIC DNA]</scope>
    <source>
        <strain evidence="1 2">2A</strain>
    </source>
</reference>